<reference evidence="3" key="1">
    <citation type="journal article" date="2017" name="Genome Biol.">
        <title>Comparative genomics reveals high biological diversity and specific adaptations in the industrially and medically important fungal genus Aspergillus.</title>
        <authorList>
            <person name="de Vries R.P."/>
            <person name="Riley R."/>
            <person name="Wiebenga A."/>
            <person name="Aguilar-Osorio G."/>
            <person name="Amillis S."/>
            <person name="Uchima C.A."/>
            <person name="Anderluh G."/>
            <person name="Asadollahi M."/>
            <person name="Askin M."/>
            <person name="Barry K."/>
            <person name="Battaglia E."/>
            <person name="Bayram O."/>
            <person name="Benocci T."/>
            <person name="Braus-Stromeyer S.A."/>
            <person name="Caldana C."/>
            <person name="Canovas D."/>
            <person name="Cerqueira G.C."/>
            <person name="Chen F."/>
            <person name="Chen W."/>
            <person name="Choi C."/>
            <person name="Clum A."/>
            <person name="Dos Santos R.A."/>
            <person name="Damasio A.R."/>
            <person name="Diallinas G."/>
            <person name="Emri T."/>
            <person name="Fekete E."/>
            <person name="Flipphi M."/>
            <person name="Freyberg S."/>
            <person name="Gallo A."/>
            <person name="Gournas C."/>
            <person name="Habgood R."/>
            <person name="Hainaut M."/>
            <person name="Harispe M.L."/>
            <person name="Henrissat B."/>
            <person name="Hilden K.S."/>
            <person name="Hope R."/>
            <person name="Hossain A."/>
            <person name="Karabika E."/>
            <person name="Karaffa L."/>
            <person name="Karanyi Z."/>
            <person name="Krasevec N."/>
            <person name="Kuo A."/>
            <person name="Kusch H."/>
            <person name="LaButti K."/>
            <person name="Lagendijk E.L."/>
            <person name="Lapidus A."/>
            <person name="Levasseur A."/>
            <person name="Lindquist E."/>
            <person name="Lipzen A."/>
            <person name="Logrieco A.F."/>
            <person name="MacCabe A."/>
            <person name="Maekelae M.R."/>
            <person name="Malavazi I."/>
            <person name="Melin P."/>
            <person name="Meyer V."/>
            <person name="Mielnichuk N."/>
            <person name="Miskei M."/>
            <person name="Molnar A.P."/>
            <person name="Mule G."/>
            <person name="Ngan C.Y."/>
            <person name="Orejas M."/>
            <person name="Orosz E."/>
            <person name="Ouedraogo J.P."/>
            <person name="Overkamp K.M."/>
            <person name="Park H.-S."/>
            <person name="Perrone G."/>
            <person name="Piumi F."/>
            <person name="Punt P.J."/>
            <person name="Ram A.F."/>
            <person name="Ramon A."/>
            <person name="Rauscher S."/>
            <person name="Record E."/>
            <person name="Riano-Pachon D.M."/>
            <person name="Robert V."/>
            <person name="Roehrig J."/>
            <person name="Ruller R."/>
            <person name="Salamov A."/>
            <person name="Salih N.S."/>
            <person name="Samson R.A."/>
            <person name="Sandor E."/>
            <person name="Sanguinetti M."/>
            <person name="Schuetze T."/>
            <person name="Sepcic K."/>
            <person name="Shelest E."/>
            <person name="Sherlock G."/>
            <person name="Sophianopoulou V."/>
            <person name="Squina F.M."/>
            <person name="Sun H."/>
            <person name="Susca A."/>
            <person name="Todd R.B."/>
            <person name="Tsang A."/>
            <person name="Unkles S.E."/>
            <person name="van de Wiele N."/>
            <person name="van Rossen-Uffink D."/>
            <person name="Oliveira J.V."/>
            <person name="Vesth T.C."/>
            <person name="Visser J."/>
            <person name="Yu J.-H."/>
            <person name="Zhou M."/>
            <person name="Andersen M.R."/>
            <person name="Archer D.B."/>
            <person name="Baker S.E."/>
            <person name="Benoit I."/>
            <person name="Brakhage A.A."/>
            <person name="Braus G.H."/>
            <person name="Fischer R."/>
            <person name="Frisvad J.C."/>
            <person name="Goldman G.H."/>
            <person name="Houbraken J."/>
            <person name="Oakley B."/>
            <person name="Pocsi I."/>
            <person name="Scazzocchio C."/>
            <person name="Seiboth B."/>
            <person name="vanKuyk P.A."/>
            <person name="Wortman J."/>
            <person name="Dyer P.S."/>
            <person name="Grigoriev I.V."/>
        </authorList>
    </citation>
    <scope>NUCLEOTIDE SEQUENCE [LARGE SCALE GENOMIC DNA]</scope>
    <source>
        <strain evidence="3">CBS 101740 / IMI 381727 / IBT 21946</strain>
    </source>
</reference>
<sequence length="119" mass="13600">MTWKHNFHAIPRPGVRTSLGTDLFATFTFFVFAHPIFASPRKKKKKKKKGVYKKLNKNHFILLAFQVWPLACVVLLIHNVGFRPNENHLCKNIFSVYITGMPDLPHSVLVTLSSPVVIC</sequence>
<keyword evidence="3" id="KW-1185">Reference proteome</keyword>
<feature type="transmembrane region" description="Helical" evidence="1">
    <location>
        <begin position="60"/>
        <end position="82"/>
    </location>
</feature>
<evidence type="ECO:0000256" key="1">
    <source>
        <dbReference type="SAM" id="Phobius"/>
    </source>
</evidence>
<proteinExistence type="predicted"/>
<dbReference type="AlphaFoldDB" id="A0A1L9U3D6"/>
<dbReference type="Proteomes" id="UP000184499">
    <property type="component" value="Unassembled WGS sequence"/>
</dbReference>
<dbReference type="GeneID" id="93577357"/>
<gene>
    <name evidence="2" type="ORF">ASPBRDRAFT_427745</name>
</gene>
<protein>
    <submittedName>
        <fullName evidence="2">Uncharacterized protein</fullName>
    </submittedName>
</protein>
<keyword evidence="1" id="KW-1133">Transmembrane helix</keyword>
<keyword evidence="1" id="KW-0812">Transmembrane</keyword>
<keyword evidence="1" id="KW-0472">Membrane</keyword>
<evidence type="ECO:0000313" key="3">
    <source>
        <dbReference type="Proteomes" id="UP000184499"/>
    </source>
</evidence>
<dbReference type="VEuPathDB" id="FungiDB:ASPBRDRAFT_427745"/>
<organism evidence="2 3">
    <name type="scientific">Aspergillus brasiliensis (strain CBS 101740 / IMI 381727 / IBT 21946)</name>
    <dbReference type="NCBI Taxonomy" id="767769"/>
    <lineage>
        <taxon>Eukaryota</taxon>
        <taxon>Fungi</taxon>
        <taxon>Dikarya</taxon>
        <taxon>Ascomycota</taxon>
        <taxon>Pezizomycotina</taxon>
        <taxon>Eurotiomycetes</taxon>
        <taxon>Eurotiomycetidae</taxon>
        <taxon>Eurotiales</taxon>
        <taxon>Aspergillaceae</taxon>
        <taxon>Aspergillus</taxon>
        <taxon>Aspergillus subgen. Circumdati</taxon>
    </lineage>
</organism>
<dbReference type="EMBL" id="KV878700">
    <property type="protein sequence ID" value="OJJ66200.1"/>
    <property type="molecule type" value="Genomic_DNA"/>
</dbReference>
<dbReference type="RefSeq" id="XP_067473450.1">
    <property type="nucleotide sequence ID" value="XM_067624869.1"/>
</dbReference>
<name>A0A1L9U3D6_ASPBC</name>
<feature type="transmembrane region" description="Helical" evidence="1">
    <location>
        <begin position="20"/>
        <end position="39"/>
    </location>
</feature>
<accession>A0A1L9U3D6</accession>
<evidence type="ECO:0000313" key="2">
    <source>
        <dbReference type="EMBL" id="OJJ66200.1"/>
    </source>
</evidence>